<dbReference type="InterPro" id="IPR053137">
    <property type="entry name" value="NLR-like"/>
</dbReference>
<comment type="similarity">
    <text evidence="1">Belongs to the fungal fucose-specific lectin family.</text>
</comment>
<dbReference type="PANTHER" id="PTHR46082:SF11">
    <property type="entry name" value="AAA+ ATPASE DOMAIN-CONTAINING PROTEIN-RELATED"/>
    <property type="match status" value="1"/>
</dbReference>
<dbReference type="AlphaFoldDB" id="A0AAN8RQP6"/>
<keyword evidence="3" id="KW-1185">Reference proteome</keyword>
<proteinExistence type="inferred from homology"/>
<dbReference type="SUPFAM" id="SSF89372">
    <property type="entry name" value="Fucose-specific lectin"/>
    <property type="match status" value="1"/>
</dbReference>
<sequence length="611" mass="66918">MTCLPAGLYANVSAAVVARDMNTTFSRLEFCLMVGIGGGVPDKSAGVKSIRLGDVVVGTPELDLPGIVKVDLVKKEANSTRRVGSMNRPAHQLLTVISRLRAMEAFSQGSLQKWIDEAFNKHPTMTSLLGRPEQGSDILYDPAYNHNGDPGTSCEQCDRNNTVSRDSRGNSSPLVHYGIIATGDAVIKNAVEREALRRQYNAKCVEMEAAGVLSAITVGCLVIRGICDYSDTHKNKGWQGYAALAAAAYAKELLQYVPRHTPLRSNTSSPFFTPPYSPLASPEFRPISGNQNYFPIPLPTPPASAPSKPYPDVRYSVAAIYSDDLGHRVWFQDNRGLFETVFDEYLAKWRSYQLDILDAASYTPLTAVAHAGGEDLRLYYITQQGIIQEKCWTASRGWSDGSLGTHQIRVATNSKIAAVASASEKSIRIFYQGTDSIKIQEYCYLNSLGRWEKGNTALPAALSGSSLAVVYYPGGSGPMFHIYYQDKRMYLREIVYDGSTFEPGEFQPVLAPAHAPIAACAIILNGPEIAMFWKSQEGVVSQWSLPSKTVKELGKPSSVGSNITMATVASGPVVDFSRSLFIFKGDTKLYEERWFADGDSWEEPEQISTTV</sequence>
<dbReference type="SUPFAM" id="SSF53167">
    <property type="entry name" value="Purine and uridine phosphorylases"/>
    <property type="match status" value="1"/>
</dbReference>
<gene>
    <name evidence="2" type="ORF">TWF506_003802</name>
</gene>
<dbReference type="Proteomes" id="UP001307849">
    <property type="component" value="Unassembled WGS sequence"/>
</dbReference>
<dbReference type="PANTHER" id="PTHR46082">
    <property type="entry name" value="ATP/GTP-BINDING PROTEIN-RELATED"/>
    <property type="match status" value="1"/>
</dbReference>
<dbReference type="InterPro" id="IPR012475">
    <property type="entry name" value="Fungal_lectin"/>
</dbReference>
<organism evidence="2 3">
    <name type="scientific">Arthrobotrys conoides</name>
    <dbReference type="NCBI Taxonomy" id="74498"/>
    <lineage>
        <taxon>Eukaryota</taxon>
        <taxon>Fungi</taxon>
        <taxon>Dikarya</taxon>
        <taxon>Ascomycota</taxon>
        <taxon>Pezizomycotina</taxon>
        <taxon>Orbiliomycetes</taxon>
        <taxon>Orbiliales</taxon>
        <taxon>Orbiliaceae</taxon>
        <taxon>Arthrobotrys</taxon>
    </lineage>
</organism>
<evidence type="ECO:0000256" key="1">
    <source>
        <dbReference type="ARBA" id="ARBA00009042"/>
    </source>
</evidence>
<evidence type="ECO:0000313" key="2">
    <source>
        <dbReference type="EMBL" id="KAK6501047.1"/>
    </source>
</evidence>
<dbReference type="GO" id="GO:0003824">
    <property type="term" value="F:catalytic activity"/>
    <property type="evidence" value="ECO:0007669"/>
    <property type="project" value="InterPro"/>
</dbReference>
<dbReference type="InterPro" id="IPR035994">
    <property type="entry name" value="Nucleoside_phosphorylase_sf"/>
</dbReference>
<accession>A0AAN8RQP6</accession>
<reference evidence="2 3" key="1">
    <citation type="submission" date="2019-10" db="EMBL/GenBank/DDBJ databases">
        <authorList>
            <person name="Palmer J.M."/>
        </authorList>
    </citation>
    <scope>NUCLEOTIDE SEQUENCE [LARGE SCALE GENOMIC DNA]</scope>
    <source>
        <strain evidence="2 3">TWF506</strain>
    </source>
</reference>
<dbReference type="Pfam" id="PF07938">
    <property type="entry name" value="Fungal_lectin"/>
    <property type="match status" value="1"/>
</dbReference>
<protein>
    <recommendedName>
        <fullName evidence="4">Nucleoside phosphorylase domain-containing protein</fullName>
    </recommendedName>
</protein>
<dbReference type="Gene3D" id="2.120.10.70">
    <property type="entry name" value="Fucose-specific lectin"/>
    <property type="match status" value="1"/>
</dbReference>
<name>A0AAN8RQP6_9PEZI</name>
<comment type="caution">
    <text evidence="2">The sequence shown here is derived from an EMBL/GenBank/DDBJ whole genome shotgun (WGS) entry which is preliminary data.</text>
</comment>
<dbReference type="Gene3D" id="3.40.50.1580">
    <property type="entry name" value="Nucleoside phosphorylase domain"/>
    <property type="match status" value="1"/>
</dbReference>
<evidence type="ECO:0008006" key="4">
    <source>
        <dbReference type="Google" id="ProtNLM"/>
    </source>
</evidence>
<dbReference type="GO" id="GO:0009116">
    <property type="term" value="P:nucleoside metabolic process"/>
    <property type="evidence" value="ECO:0007669"/>
    <property type="project" value="InterPro"/>
</dbReference>
<dbReference type="EMBL" id="JAVHJM010000012">
    <property type="protein sequence ID" value="KAK6501047.1"/>
    <property type="molecule type" value="Genomic_DNA"/>
</dbReference>
<evidence type="ECO:0000313" key="3">
    <source>
        <dbReference type="Proteomes" id="UP001307849"/>
    </source>
</evidence>